<proteinExistence type="predicted"/>
<dbReference type="AlphaFoldDB" id="A0AAE1T9H3"/>
<dbReference type="PANTHER" id="PTHR33116">
    <property type="entry name" value="REVERSE TRANSCRIPTASE ZINC-BINDING DOMAIN-CONTAINING PROTEIN-RELATED-RELATED"/>
    <property type="match status" value="1"/>
</dbReference>
<protein>
    <recommendedName>
        <fullName evidence="1">Reverse transcriptase domain-containing protein</fullName>
    </recommendedName>
</protein>
<name>A0AAE1T9H3_9LAMI</name>
<reference evidence="2" key="1">
    <citation type="submission" date="2020-06" db="EMBL/GenBank/DDBJ databases">
        <authorList>
            <person name="Li T."/>
            <person name="Hu X."/>
            <person name="Zhang T."/>
            <person name="Song X."/>
            <person name="Zhang H."/>
            <person name="Dai N."/>
            <person name="Sheng W."/>
            <person name="Hou X."/>
            <person name="Wei L."/>
        </authorList>
    </citation>
    <scope>NUCLEOTIDE SEQUENCE</scope>
    <source>
        <strain evidence="2">K16</strain>
        <tissue evidence="2">Leaf</tissue>
    </source>
</reference>
<dbReference type="Proteomes" id="UP001289374">
    <property type="component" value="Unassembled WGS sequence"/>
</dbReference>
<evidence type="ECO:0000313" key="3">
    <source>
        <dbReference type="Proteomes" id="UP001289374"/>
    </source>
</evidence>
<dbReference type="EMBL" id="JACGWL010000167">
    <property type="protein sequence ID" value="KAK4384375.1"/>
    <property type="molecule type" value="Genomic_DNA"/>
</dbReference>
<keyword evidence="3" id="KW-1185">Reference proteome</keyword>
<dbReference type="Pfam" id="PF00078">
    <property type="entry name" value="RVT_1"/>
    <property type="match status" value="1"/>
</dbReference>
<evidence type="ECO:0000259" key="1">
    <source>
        <dbReference type="Pfam" id="PF00078"/>
    </source>
</evidence>
<dbReference type="PANTHER" id="PTHR33116:SF78">
    <property type="entry name" value="OS12G0587133 PROTEIN"/>
    <property type="match status" value="1"/>
</dbReference>
<dbReference type="InterPro" id="IPR000477">
    <property type="entry name" value="RT_dom"/>
</dbReference>
<evidence type="ECO:0000313" key="2">
    <source>
        <dbReference type="EMBL" id="KAK4384375.1"/>
    </source>
</evidence>
<comment type="caution">
    <text evidence="2">The sequence shown here is derived from an EMBL/GenBank/DDBJ whole genome shotgun (WGS) entry which is preliminary data.</text>
</comment>
<reference evidence="2" key="2">
    <citation type="journal article" date="2024" name="Plant">
        <title>Genomic evolution and insights into agronomic trait innovations of Sesamum species.</title>
        <authorList>
            <person name="Miao H."/>
            <person name="Wang L."/>
            <person name="Qu L."/>
            <person name="Liu H."/>
            <person name="Sun Y."/>
            <person name="Le M."/>
            <person name="Wang Q."/>
            <person name="Wei S."/>
            <person name="Zheng Y."/>
            <person name="Lin W."/>
            <person name="Duan Y."/>
            <person name="Cao H."/>
            <person name="Xiong S."/>
            <person name="Wang X."/>
            <person name="Wei L."/>
            <person name="Li C."/>
            <person name="Ma Q."/>
            <person name="Ju M."/>
            <person name="Zhao R."/>
            <person name="Li G."/>
            <person name="Mu C."/>
            <person name="Tian Q."/>
            <person name="Mei H."/>
            <person name="Zhang T."/>
            <person name="Gao T."/>
            <person name="Zhang H."/>
        </authorList>
    </citation>
    <scope>NUCLEOTIDE SEQUENCE</scope>
    <source>
        <strain evidence="2">K16</strain>
    </source>
</reference>
<gene>
    <name evidence="2" type="ORF">Sango_3067200</name>
</gene>
<feature type="domain" description="Reverse transcriptase" evidence="1">
    <location>
        <begin position="2"/>
        <end position="77"/>
    </location>
</feature>
<accession>A0AAE1T9H3</accession>
<organism evidence="2 3">
    <name type="scientific">Sesamum angolense</name>
    <dbReference type="NCBI Taxonomy" id="2727404"/>
    <lineage>
        <taxon>Eukaryota</taxon>
        <taxon>Viridiplantae</taxon>
        <taxon>Streptophyta</taxon>
        <taxon>Embryophyta</taxon>
        <taxon>Tracheophyta</taxon>
        <taxon>Spermatophyta</taxon>
        <taxon>Magnoliopsida</taxon>
        <taxon>eudicotyledons</taxon>
        <taxon>Gunneridae</taxon>
        <taxon>Pentapetalae</taxon>
        <taxon>asterids</taxon>
        <taxon>lamiids</taxon>
        <taxon>Lamiales</taxon>
        <taxon>Pedaliaceae</taxon>
        <taxon>Sesamum</taxon>
    </lineage>
</organism>
<sequence>MIDYSQNAFVPGRSISDNILLAQELLASYNQARLPARCMLKVDIQKAYDSVEWDFLLEILRLFNFPQQFITLIERCVSTASFSISLNGLKVNPSKSQIILSRAVQQERQQILEYVGFQEGSLPVKYLGSGNAKVAWDQLCKPKAEGGLGIRSLITTNQALILKQLWRILQNDGTLIWWIGSSKTDSDTQQFGLSIAHRTFGMTEDHYALIIHEDQQSRGCLYPLHFPACFSETDGVGQNEIKFQWPYEEWQRGITWASKRWRGNHLVNVALRATLAALVYPVLG</sequence>